<evidence type="ECO:0000313" key="1">
    <source>
        <dbReference type="EMBL" id="QHU15008.1"/>
    </source>
</evidence>
<dbReference type="EMBL" id="MN740848">
    <property type="protein sequence ID" value="QHU15008.1"/>
    <property type="molecule type" value="Genomic_DNA"/>
</dbReference>
<accession>A0A6C0KFB3</accession>
<proteinExistence type="predicted"/>
<name>A0A6C0KFB3_9ZZZZ</name>
<dbReference type="AlphaFoldDB" id="A0A6C0KFB3"/>
<protein>
    <submittedName>
        <fullName evidence="1">Uncharacterized protein</fullName>
    </submittedName>
</protein>
<organism evidence="1">
    <name type="scientific">viral metagenome</name>
    <dbReference type="NCBI Taxonomy" id="1070528"/>
    <lineage>
        <taxon>unclassified sequences</taxon>
        <taxon>metagenomes</taxon>
        <taxon>organismal metagenomes</taxon>
    </lineage>
</organism>
<reference evidence="1" key="1">
    <citation type="journal article" date="2020" name="Nature">
        <title>Giant virus diversity and host interactions through global metagenomics.</title>
        <authorList>
            <person name="Schulz F."/>
            <person name="Roux S."/>
            <person name="Paez-Espino D."/>
            <person name="Jungbluth S."/>
            <person name="Walsh D.A."/>
            <person name="Denef V.J."/>
            <person name="McMahon K.D."/>
            <person name="Konstantinidis K.T."/>
            <person name="Eloe-Fadrosh E.A."/>
            <person name="Kyrpides N.C."/>
            <person name="Woyke T."/>
        </authorList>
    </citation>
    <scope>NUCLEOTIDE SEQUENCE</scope>
    <source>
        <strain evidence="1">GVMAG-S-1102244-55</strain>
    </source>
</reference>
<sequence length="236" mass="28399">MHKCSNCGISAKTKKKLKEHELLCKLEMKSIVVENIEPTNRQMWVLIQKLAKQNEILIKKVEELERVVHKDIKKINITEWLNKNIQVTITYSEWLNELNITQEHLHQIFNENWEKFIEDFLKLECSNKSIPLKCFHHKKNCIYIYDKKWKKATEKDLVKIFNKFQNKILKESIKWEQELSHDQKFGSGSMSFLRKNDKILVSNTKLKEKYQKIIKLHIIKNIKEELDSNFKYQLTI</sequence>